<proteinExistence type="predicted"/>
<protein>
    <submittedName>
        <fullName evidence="1">Uncharacterized protein</fullName>
    </submittedName>
</protein>
<dbReference type="EMBL" id="LGRX02031683">
    <property type="protein sequence ID" value="KAK3244590.1"/>
    <property type="molecule type" value="Genomic_DNA"/>
</dbReference>
<accession>A0AAE0BZ86</accession>
<evidence type="ECO:0000313" key="2">
    <source>
        <dbReference type="Proteomes" id="UP001190700"/>
    </source>
</evidence>
<reference evidence="1 2" key="1">
    <citation type="journal article" date="2015" name="Genome Biol. Evol.">
        <title>Comparative Genomics of a Bacterivorous Green Alga Reveals Evolutionary Causalities and Consequences of Phago-Mixotrophic Mode of Nutrition.</title>
        <authorList>
            <person name="Burns J.A."/>
            <person name="Paasch A."/>
            <person name="Narechania A."/>
            <person name="Kim E."/>
        </authorList>
    </citation>
    <scope>NUCLEOTIDE SEQUENCE [LARGE SCALE GENOMIC DNA]</scope>
    <source>
        <strain evidence="1 2">PLY_AMNH</strain>
    </source>
</reference>
<keyword evidence="2" id="KW-1185">Reference proteome</keyword>
<comment type="caution">
    <text evidence="1">The sequence shown here is derived from an EMBL/GenBank/DDBJ whole genome shotgun (WGS) entry which is preliminary data.</text>
</comment>
<gene>
    <name evidence="1" type="ORF">CYMTET_45802</name>
</gene>
<organism evidence="1 2">
    <name type="scientific">Cymbomonas tetramitiformis</name>
    <dbReference type="NCBI Taxonomy" id="36881"/>
    <lineage>
        <taxon>Eukaryota</taxon>
        <taxon>Viridiplantae</taxon>
        <taxon>Chlorophyta</taxon>
        <taxon>Pyramimonadophyceae</taxon>
        <taxon>Pyramimonadales</taxon>
        <taxon>Pyramimonadaceae</taxon>
        <taxon>Cymbomonas</taxon>
    </lineage>
</organism>
<evidence type="ECO:0000313" key="1">
    <source>
        <dbReference type="EMBL" id="KAK3244590.1"/>
    </source>
</evidence>
<name>A0AAE0BZ86_9CHLO</name>
<dbReference type="Proteomes" id="UP001190700">
    <property type="component" value="Unassembled WGS sequence"/>
</dbReference>
<dbReference type="AlphaFoldDB" id="A0AAE0BZ86"/>
<sequence>MLYPGNPEQHGQIYSANLNSEYLKPYLSAEPSGYCPSVMGSYQEVNAADAAPTAAAAGASFPDRAAQDAMQAAMAAAAALSDAHGTEHLQRAIELAAAAAVTPALGCAAGGAAGSSVTGGEGYSNPSFDQLALLQQLPHSALVAPPTALASLHFPGLLQHGTEGLAGKTASWAAAQLLNAGHPPANFPGALLGTQPLSSASSSLSSPLMGSHQTPTSMPAVAMKRKYQQFTEEIGQGLQISAQEANPFHIFQGMQRRETSGSGNSFMMPHQIAVQQAAAMAAAVASGQIPPIGAEHFMKE</sequence>